<protein>
    <recommendedName>
        <fullName evidence="4">YpeB-like protein with protease inhibitory function</fullName>
    </recommendedName>
</protein>
<reference evidence="2 3" key="1">
    <citation type="submission" date="2018-05" db="EMBL/GenBank/DDBJ databases">
        <title>Genomic Encyclopedia of Type Strains, Phase IV (KMG-IV): sequencing the most valuable type-strain genomes for metagenomic binning, comparative biology and taxonomic classification.</title>
        <authorList>
            <person name="Goeker M."/>
        </authorList>
    </citation>
    <scope>NUCLEOTIDE SEQUENCE [LARGE SCALE GENOMIC DNA]</scope>
    <source>
        <strain evidence="2 3">DSM 6986</strain>
    </source>
</reference>
<sequence>MFSFVRRSTLSALICLGGIATTPHIASAQMQFELDEQGGRVIIGPDCRRESNRYDPRCRDEYRRDYRGERRGCSPEQALDKAERLGLRRVRIEDVGRRFIEVSGRSEGRRVLVTFARERGCPVLRR</sequence>
<dbReference type="EMBL" id="QGGG01000004">
    <property type="protein sequence ID" value="PWJ84946.1"/>
    <property type="molecule type" value="Genomic_DNA"/>
</dbReference>
<proteinExistence type="predicted"/>
<feature type="signal peptide" evidence="1">
    <location>
        <begin position="1"/>
        <end position="28"/>
    </location>
</feature>
<dbReference type="OrthoDB" id="8089602at2"/>
<evidence type="ECO:0000313" key="3">
    <source>
        <dbReference type="Proteomes" id="UP000245396"/>
    </source>
</evidence>
<evidence type="ECO:0008006" key="4">
    <source>
        <dbReference type="Google" id="ProtNLM"/>
    </source>
</evidence>
<dbReference type="Proteomes" id="UP000245396">
    <property type="component" value="Unassembled WGS sequence"/>
</dbReference>
<feature type="chain" id="PRO_5016322360" description="YpeB-like protein with protease inhibitory function" evidence="1">
    <location>
        <begin position="29"/>
        <end position="126"/>
    </location>
</feature>
<dbReference type="AlphaFoldDB" id="A0A316C7A4"/>
<accession>A0A316C7A4</accession>
<keyword evidence="1" id="KW-0732">Signal</keyword>
<keyword evidence="3" id="KW-1185">Reference proteome</keyword>
<organism evidence="2 3">
    <name type="scientific">Pseudaminobacter salicylatoxidans</name>
    <dbReference type="NCBI Taxonomy" id="93369"/>
    <lineage>
        <taxon>Bacteria</taxon>
        <taxon>Pseudomonadati</taxon>
        <taxon>Pseudomonadota</taxon>
        <taxon>Alphaproteobacteria</taxon>
        <taxon>Hyphomicrobiales</taxon>
        <taxon>Phyllobacteriaceae</taxon>
        <taxon>Pseudaminobacter</taxon>
    </lineage>
</organism>
<comment type="caution">
    <text evidence="2">The sequence shown here is derived from an EMBL/GenBank/DDBJ whole genome shotgun (WGS) entry which is preliminary data.</text>
</comment>
<name>A0A316C7A4_PSESE</name>
<evidence type="ECO:0000256" key="1">
    <source>
        <dbReference type="SAM" id="SignalP"/>
    </source>
</evidence>
<gene>
    <name evidence="2" type="ORF">C7441_104214</name>
</gene>
<evidence type="ECO:0000313" key="2">
    <source>
        <dbReference type="EMBL" id="PWJ84946.1"/>
    </source>
</evidence>
<dbReference type="RefSeq" id="WP_109612346.1">
    <property type="nucleotide sequence ID" value="NZ_QGGG01000004.1"/>
</dbReference>